<dbReference type="Proteomes" id="UP000664288">
    <property type="component" value="Unassembled WGS sequence"/>
</dbReference>
<accession>A0ABS3J1J9</accession>
<comment type="caution">
    <text evidence="7">The sequence shown here is derived from an EMBL/GenBank/DDBJ whole genome shotgun (WGS) entry which is preliminary data.</text>
</comment>
<keyword evidence="8" id="KW-1185">Reference proteome</keyword>
<dbReference type="PANTHER" id="PTHR42704">
    <property type="entry name" value="RIBULOSE BISPHOSPHATE CARBOXYLASE"/>
    <property type="match status" value="1"/>
</dbReference>
<feature type="domain" description="Ribulose bisphosphate carboxylase large subunit ferrodoxin-like N-terminal" evidence="6">
    <location>
        <begin position="29"/>
        <end position="137"/>
    </location>
</feature>
<evidence type="ECO:0000256" key="2">
    <source>
        <dbReference type="ARBA" id="ARBA00022723"/>
    </source>
</evidence>
<proteinExistence type="inferred from homology"/>
<evidence type="ECO:0000259" key="6">
    <source>
        <dbReference type="Pfam" id="PF02788"/>
    </source>
</evidence>
<dbReference type="InterPro" id="IPR036376">
    <property type="entry name" value="RuBisCO_lsu_C_sf"/>
</dbReference>
<dbReference type="Pfam" id="PF02788">
    <property type="entry name" value="RuBisCO_large_N"/>
    <property type="match status" value="1"/>
</dbReference>
<dbReference type="InterPro" id="IPR036422">
    <property type="entry name" value="RuBisCO_lsu_N_sf"/>
</dbReference>
<keyword evidence="2" id="KW-0479">Metal-binding</keyword>
<keyword evidence="3" id="KW-0460">Magnesium</keyword>
<evidence type="ECO:0000256" key="4">
    <source>
        <dbReference type="RuleBase" id="RU003834"/>
    </source>
</evidence>
<organism evidence="7 8">
    <name type="scientific">Jiella sonneratiae</name>
    <dbReference type="NCBI Taxonomy" id="2816856"/>
    <lineage>
        <taxon>Bacteria</taxon>
        <taxon>Pseudomonadati</taxon>
        <taxon>Pseudomonadota</taxon>
        <taxon>Alphaproteobacteria</taxon>
        <taxon>Hyphomicrobiales</taxon>
        <taxon>Aurantimonadaceae</taxon>
        <taxon>Jiella</taxon>
    </lineage>
</organism>
<dbReference type="InterPro" id="IPR020878">
    <property type="entry name" value="RuBisCo_large_chain_AS"/>
</dbReference>
<dbReference type="SFLD" id="SFLDG00301">
    <property type="entry name" value="RuBisCO-like_proteins"/>
    <property type="match status" value="1"/>
</dbReference>
<dbReference type="SUPFAM" id="SSF51649">
    <property type="entry name" value="RuBisCo, C-terminal domain"/>
    <property type="match status" value="1"/>
</dbReference>
<dbReference type="EMBL" id="JAFMPY010000006">
    <property type="protein sequence ID" value="MBO0903537.1"/>
    <property type="molecule type" value="Genomic_DNA"/>
</dbReference>
<dbReference type="InterPro" id="IPR017443">
    <property type="entry name" value="RuBisCO_lsu_fd_N"/>
</dbReference>
<gene>
    <name evidence="7" type="ORF">J1C47_07770</name>
</gene>
<reference evidence="7 8" key="1">
    <citation type="submission" date="2021-03" db="EMBL/GenBank/DDBJ databases">
        <title>Whole genome sequence of Jiella sp. MQZ13P-4.</title>
        <authorList>
            <person name="Tuo L."/>
        </authorList>
    </citation>
    <scope>NUCLEOTIDE SEQUENCE [LARGE SCALE GENOMIC DNA]</scope>
    <source>
        <strain evidence="7 8">MQZ13P-4</strain>
    </source>
</reference>
<dbReference type="InterPro" id="IPR033966">
    <property type="entry name" value="RuBisCO"/>
</dbReference>
<dbReference type="Pfam" id="PF00016">
    <property type="entry name" value="RuBisCO_large"/>
    <property type="match status" value="1"/>
</dbReference>
<feature type="domain" description="Ribulose bisphosphate carboxylase large subunit C-terminal" evidence="5">
    <location>
        <begin position="149"/>
        <end position="428"/>
    </location>
</feature>
<dbReference type="CDD" id="cd08207">
    <property type="entry name" value="RLP_NonPhot"/>
    <property type="match status" value="1"/>
</dbReference>
<dbReference type="PROSITE" id="PS00157">
    <property type="entry name" value="RUBISCO_LARGE"/>
    <property type="match status" value="1"/>
</dbReference>
<evidence type="ECO:0000313" key="8">
    <source>
        <dbReference type="Proteomes" id="UP000664288"/>
    </source>
</evidence>
<dbReference type="InterPro" id="IPR000685">
    <property type="entry name" value="RuBisCO_lsu_C"/>
</dbReference>
<sequence>MSSEDRVASSRRSVDRIEADYLLETPDIVERAVAAIAGEQSSGTFLPVPGETPELKERAAATVAAIENLAPSDRPSLPGAAEPRIGGRWNRAKITISWPLANIGPSLPNLLATVAGNLFELKQVSGLRLLDIRLPGAFADAYPGPQFGVEGTRRLAGVEGRPLIGTIIKPSIGLTPEATAEAVDTLAGAGIDFIKDDELQSDGPGCPFEARARAVMEVIERHAERSGRKVMFAFNLTGDLDEMRRRHDLVRELGGTCVMASLNSVGLVGMIEFARHSELPIHAHRNGWGYLSRHPLLGWSYTAWQKIWRLVGCDHMHVNGLSNKFSEDDDSVIAAARACLTPMFDDKPCIIMPVFSSGQTARQAPETFARLGSADLIHAAGGGIMAHPAGPAGGVASMREAWEAAMSGTPLAEYAESRPALKGALETFR</sequence>
<evidence type="ECO:0000259" key="5">
    <source>
        <dbReference type="Pfam" id="PF00016"/>
    </source>
</evidence>
<dbReference type="Gene3D" id="3.30.70.150">
    <property type="entry name" value="RuBisCO large subunit, N-terminal domain"/>
    <property type="match status" value="1"/>
</dbReference>
<dbReference type="RefSeq" id="WP_207350173.1">
    <property type="nucleotide sequence ID" value="NZ_JAFMPY010000006.1"/>
</dbReference>
<comment type="similarity">
    <text evidence="4">Belongs to the RuBisCO large chain family.</text>
</comment>
<evidence type="ECO:0000313" key="7">
    <source>
        <dbReference type="EMBL" id="MBO0903537.1"/>
    </source>
</evidence>
<dbReference type="SUPFAM" id="SSF54966">
    <property type="entry name" value="RuBisCO, large subunit, small (N-terminal) domain"/>
    <property type="match status" value="1"/>
</dbReference>
<evidence type="ECO:0000256" key="1">
    <source>
        <dbReference type="ARBA" id="ARBA00001946"/>
    </source>
</evidence>
<dbReference type="SFLD" id="SFLDS00014">
    <property type="entry name" value="RuBisCO"/>
    <property type="match status" value="1"/>
</dbReference>
<comment type="cofactor">
    <cofactor evidence="1">
        <name>Mg(2+)</name>
        <dbReference type="ChEBI" id="CHEBI:18420"/>
    </cofactor>
</comment>
<dbReference type="PANTHER" id="PTHR42704:SF17">
    <property type="entry name" value="RIBULOSE BISPHOSPHATE CARBOXYLASE LARGE CHAIN"/>
    <property type="match status" value="1"/>
</dbReference>
<dbReference type="Gene3D" id="3.20.20.110">
    <property type="entry name" value="Ribulose bisphosphate carboxylase, large subunit, C-terminal domain"/>
    <property type="match status" value="1"/>
</dbReference>
<protein>
    <submittedName>
        <fullName evidence="7">Ribulose-bisphosphate carboxylase large subunit family protein</fullName>
    </submittedName>
</protein>
<name>A0ABS3J1J9_9HYPH</name>
<evidence type="ECO:0000256" key="3">
    <source>
        <dbReference type="ARBA" id="ARBA00022842"/>
    </source>
</evidence>